<feature type="chain" id="PRO_5015182497" evidence="1">
    <location>
        <begin position="20"/>
        <end position="111"/>
    </location>
</feature>
<evidence type="ECO:0000256" key="1">
    <source>
        <dbReference type="SAM" id="SignalP"/>
    </source>
</evidence>
<gene>
    <name evidence="2" type="ORF">GLOIN_2v1771489</name>
</gene>
<evidence type="ECO:0000313" key="3">
    <source>
        <dbReference type="Proteomes" id="UP000018888"/>
    </source>
</evidence>
<protein>
    <submittedName>
        <fullName evidence="2">Uncharacterized protein</fullName>
    </submittedName>
</protein>
<dbReference type="AlphaFoldDB" id="A0A2P4Q9I2"/>
<dbReference type="Proteomes" id="UP000018888">
    <property type="component" value="Unassembled WGS sequence"/>
</dbReference>
<feature type="signal peptide" evidence="1">
    <location>
        <begin position="1"/>
        <end position="19"/>
    </location>
</feature>
<evidence type="ECO:0000313" key="2">
    <source>
        <dbReference type="EMBL" id="POG74277.1"/>
    </source>
</evidence>
<name>A0A2P4Q9I2_RHIID</name>
<organism evidence="2 3">
    <name type="scientific">Rhizophagus irregularis (strain DAOM 181602 / DAOM 197198 / MUCL 43194)</name>
    <name type="common">Arbuscular mycorrhizal fungus</name>
    <name type="synonym">Glomus intraradices</name>
    <dbReference type="NCBI Taxonomy" id="747089"/>
    <lineage>
        <taxon>Eukaryota</taxon>
        <taxon>Fungi</taxon>
        <taxon>Fungi incertae sedis</taxon>
        <taxon>Mucoromycota</taxon>
        <taxon>Glomeromycotina</taxon>
        <taxon>Glomeromycetes</taxon>
        <taxon>Glomerales</taxon>
        <taxon>Glomeraceae</taxon>
        <taxon>Rhizophagus</taxon>
    </lineage>
</organism>
<proteinExistence type="predicted"/>
<sequence length="111" mass="12216">MSLIINTLLLCTILSDININFIAETERKRKVKEAHLQAPIPDKSSSTSSNVILTERRADVQLVTSQIQEDSRNSDLTGFGDITDFFDRVEFQNRGAAYTATAAIGPSTPSK</sequence>
<keyword evidence="3" id="KW-1185">Reference proteome</keyword>
<keyword evidence="1" id="KW-0732">Signal</keyword>
<comment type="caution">
    <text evidence="2">The sequence shown here is derived from an EMBL/GenBank/DDBJ whole genome shotgun (WGS) entry which is preliminary data.</text>
</comment>
<reference evidence="2 3" key="1">
    <citation type="journal article" date="2013" name="Proc. Natl. Acad. Sci. U.S.A.">
        <title>Genome of an arbuscular mycorrhizal fungus provides insight into the oldest plant symbiosis.</title>
        <authorList>
            <person name="Tisserant E."/>
            <person name="Malbreil M."/>
            <person name="Kuo A."/>
            <person name="Kohler A."/>
            <person name="Symeonidi A."/>
            <person name="Balestrini R."/>
            <person name="Charron P."/>
            <person name="Duensing N."/>
            <person name="Frei Dit Frey N."/>
            <person name="Gianinazzi-Pearson V."/>
            <person name="Gilbert L.B."/>
            <person name="Handa Y."/>
            <person name="Herr J.R."/>
            <person name="Hijri M."/>
            <person name="Koul R."/>
            <person name="Kawaguchi M."/>
            <person name="Krajinski F."/>
            <person name="Lammers P.J."/>
            <person name="Masclaux F.G."/>
            <person name="Murat C."/>
            <person name="Morin E."/>
            <person name="Ndikumana S."/>
            <person name="Pagni M."/>
            <person name="Petitpierre D."/>
            <person name="Requena N."/>
            <person name="Rosikiewicz P."/>
            <person name="Riley R."/>
            <person name="Saito K."/>
            <person name="San Clemente H."/>
            <person name="Shapiro H."/>
            <person name="van Tuinen D."/>
            <person name="Becard G."/>
            <person name="Bonfante P."/>
            <person name="Paszkowski U."/>
            <person name="Shachar-Hill Y.Y."/>
            <person name="Tuskan G.A."/>
            <person name="Young P.W."/>
            <person name="Sanders I.R."/>
            <person name="Henrissat B."/>
            <person name="Rensing S.A."/>
            <person name="Grigoriev I.V."/>
            <person name="Corradi N."/>
            <person name="Roux C."/>
            <person name="Martin F."/>
        </authorList>
    </citation>
    <scope>NUCLEOTIDE SEQUENCE [LARGE SCALE GENOMIC DNA]</scope>
    <source>
        <strain evidence="2 3">DAOM 197198</strain>
    </source>
</reference>
<dbReference type="EMBL" id="AUPC02000073">
    <property type="protein sequence ID" value="POG74277.1"/>
    <property type="molecule type" value="Genomic_DNA"/>
</dbReference>
<accession>A0A2P4Q9I2</accession>
<reference evidence="2 3" key="2">
    <citation type="journal article" date="2018" name="New Phytol.">
        <title>High intraspecific genome diversity in the model arbuscular mycorrhizal symbiont Rhizophagus irregularis.</title>
        <authorList>
            <person name="Chen E.C.H."/>
            <person name="Morin E."/>
            <person name="Beaudet D."/>
            <person name="Noel J."/>
            <person name="Yildirir G."/>
            <person name="Ndikumana S."/>
            <person name="Charron P."/>
            <person name="St-Onge C."/>
            <person name="Giorgi J."/>
            <person name="Kruger M."/>
            <person name="Marton T."/>
            <person name="Ropars J."/>
            <person name="Grigoriev I.V."/>
            <person name="Hainaut M."/>
            <person name="Henrissat B."/>
            <person name="Roux C."/>
            <person name="Martin F."/>
            <person name="Corradi N."/>
        </authorList>
    </citation>
    <scope>NUCLEOTIDE SEQUENCE [LARGE SCALE GENOMIC DNA]</scope>
    <source>
        <strain evidence="2 3">DAOM 197198</strain>
    </source>
</reference>
<dbReference type="VEuPathDB" id="FungiDB:RhiirFUN_021847"/>